<keyword evidence="1" id="KW-0812">Transmembrane</keyword>
<feature type="transmembrane region" description="Helical" evidence="1">
    <location>
        <begin position="56"/>
        <end position="74"/>
    </location>
</feature>
<sequence>MCSEAFQPTLVGRTGRGISNELGPPAPSAAKLNTGATSPSSTALAYTVSPEPIHTVFNVATFGPQPFWLLIILLPKSDVTKKIMGGFEIVLLFCLVHFFIVSGSIVMGGSEATAPLAEFNDVFDPAGDPQNAFIKMVSNYPNFVAEEWSHVLTWDLLVGRFIWLDGLKRNIFTSHSVLLTNLIGPPGLLLHWLTCLVVGKAPWEREEDVENVS</sequence>
<dbReference type="Proteomes" id="UP001153069">
    <property type="component" value="Unassembled WGS sequence"/>
</dbReference>
<dbReference type="EMBL" id="CAICTM010002607">
    <property type="protein sequence ID" value="CAB9529741.1"/>
    <property type="molecule type" value="Genomic_DNA"/>
</dbReference>
<protein>
    <submittedName>
        <fullName evidence="2">Uncharacterized protein</fullName>
    </submittedName>
</protein>
<dbReference type="PANTHER" id="PTHR34543:SF1">
    <property type="entry name" value="PROTEIN ABA DEFICIENT 4, CHLOROPLASTIC"/>
    <property type="match status" value="1"/>
</dbReference>
<dbReference type="Pfam" id="PF14108">
    <property type="entry name" value="ABA4-like"/>
    <property type="match status" value="1"/>
</dbReference>
<name>A0A9N8F1X0_9STRA</name>
<evidence type="ECO:0000313" key="3">
    <source>
        <dbReference type="Proteomes" id="UP001153069"/>
    </source>
</evidence>
<feature type="transmembrane region" description="Helical" evidence="1">
    <location>
        <begin position="86"/>
        <end position="107"/>
    </location>
</feature>
<keyword evidence="3" id="KW-1185">Reference proteome</keyword>
<reference evidence="2" key="1">
    <citation type="submission" date="2020-06" db="EMBL/GenBank/DDBJ databases">
        <authorList>
            <consortium name="Plant Systems Biology data submission"/>
        </authorList>
    </citation>
    <scope>NUCLEOTIDE SEQUENCE</scope>
    <source>
        <strain evidence="2">D6</strain>
    </source>
</reference>
<dbReference type="OrthoDB" id="196782at2759"/>
<organism evidence="2 3">
    <name type="scientific">Seminavis robusta</name>
    <dbReference type="NCBI Taxonomy" id="568900"/>
    <lineage>
        <taxon>Eukaryota</taxon>
        <taxon>Sar</taxon>
        <taxon>Stramenopiles</taxon>
        <taxon>Ochrophyta</taxon>
        <taxon>Bacillariophyta</taxon>
        <taxon>Bacillariophyceae</taxon>
        <taxon>Bacillariophycidae</taxon>
        <taxon>Naviculales</taxon>
        <taxon>Naviculaceae</taxon>
        <taxon>Seminavis</taxon>
    </lineage>
</organism>
<dbReference type="InterPro" id="IPR025461">
    <property type="entry name" value="ABA4-like"/>
</dbReference>
<evidence type="ECO:0000313" key="2">
    <source>
        <dbReference type="EMBL" id="CAB9529741.1"/>
    </source>
</evidence>
<proteinExistence type="predicted"/>
<gene>
    <name evidence="2" type="ORF">SEMRO_2609_G332500.1</name>
</gene>
<dbReference type="AlphaFoldDB" id="A0A9N8F1X0"/>
<evidence type="ECO:0000256" key="1">
    <source>
        <dbReference type="SAM" id="Phobius"/>
    </source>
</evidence>
<keyword evidence="1" id="KW-0472">Membrane</keyword>
<dbReference type="PANTHER" id="PTHR34543">
    <property type="entry name" value="PROTEIN ABA DEFICIENT 4, CHLOROPLASTIC"/>
    <property type="match status" value="1"/>
</dbReference>
<comment type="caution">
    <text evidence="2">The sequence shown here is derived from an EMBL/GenBank/DDBJ whole genome shotgun (WGS) entry which is preliminary data.</text>
</comment>
<keyword evidence="1" id="KW-1133">Transmembrane helix</keyword>
<accession>A0A9N8F1X0</accession>